<dbReference type="GO" id="GO:0005739">
    <property type="term" value="C:mitochondrion"/>
    <property type="evidence" value="ECO:0007669"/>
    <property type="project" value="UniProtKB-SubCell"/>
</dbReference>
<evidence type="ECO:0008006" key="13">
    <source>
        <dbReference type="Google" id="ProtNLM"/>
    </source>
</evidence>
<evidence type="ECO:0000313" key="12">
    <source>
        <dbReference type="EMBL" id="CAD7411411.1"/>
    </source>
</evidence>
<dbReference type="InterPro" id="IPR007863">
    <property type="entry name" value="Peptidase_M16_C"/>
</dbReference>
<dbReference type="PROSITE" id="PS00143">
    <property type="entry name" value="INSULINASE"/>
    <property type="match status" value="1"/>
</dbReference>
<dbReference type="InterPro" id="IPR011765">
    <property type="entry name" value="Pept_M16_N"/>
</dbReference>
<dbReference type="InterPro" id="IPR050361">
    <property type="entry name" value="MPP/UQCRC_Complex"/>
</dbReference>
<dbReference type="FunFam" id="3.30.830.10:FF:000001">
    <property type="entry name" value="Mitochondrial-processing peptidase subunit beta, mitochondrial"/>
    <property type="match status" value="1"/>
</dbReference>
<name>A0A7R9DB62_TIMPO</name>
<comment type="subcellular location">
    <subcellularLocation>
        <location evidence="2">Mitochondrion</location>
    </subcellularLocation>
</comment>
<feature type="domain" description="Peptidase M16 C-terminal" evidence="11">
    <location>
        <begin position="253"/>
        <end position="445"/>
    </location>
</feature>
<feature type="domain" description="Peptidase M16 N-terminal" evidence="10">
    <location>
        <begin position="52"/>
        <end position="151"/>
    </location>
</feature>
<comment type="similarity">
    <text evidence="9">Belongs to the peptidase M16 family.</text>
</comment>
<dbReference type="Pfam" id="PF00675">
    <property type="entry name" value="Peptidase_M16"/>
    <property type="match status" value="2"/>
</dbReference>
<gene>
    <name evidence="12" type="ORF">TPSB3V08_LOCUS7872</name>
</gene>
<dbReference type="SUPFAM" id="SSF63411">
    <property type="entry name" value="LuxS/MPP-like metallohydrolase"/>
    <property type="match status" value="3"/>
</dbReference>
<evidence type="ECO:0000256" key="2">
    <source>
        <dbReference type="ARBA" id="ARBA00004173"/>
    </source>
</evidence>
<evidence type="ECO:0000256" key="7">
    <source>
        <dbReference type="ARBA" id="ARBA00023049"/>
    </source>
</evidence>
<proteinExistence type="inferred from homology"/>
<evidence type="ECO:0000256" key="8">
    <source>
        <dbReference type="ARBA" id="ARBA00023128"/>
    </source>
</evidence>
<dbReference type="GO" id="GO:0006627">
    <property type="term" value="P:protein processing involved in protein targeting to mitochondrion"/>
    <property type="evidence" value="ECO:0007669"/>
    <property type="project" value="TreeGrafter"/>
</dbReference>
<evidence type="ECO:0000256" key="1">
    <source>
        <dbReference type="ARBA" id="ARBA00001947"/>
    </source>
</evidence>
<dbReference type="EMBL" id="OD005342">
    <property type="protein sequence ID" value="CAD7411411.1"/>
    <property type="molecule type" value="Genomic_DNA"/>
</dbReference>
<evidence type="ECO:0000256" key="6">
    <source>
        <dbReference type="ARBA" id="ARBA00022833"/>
    </source>
</evidence>
<sequence length="530" mass="58893">MATNVLKFASALRNKTSLVKVPKRFQSTATAYKQALINVPPTSLTQLDNGLRVASEDSGAATATVGLWIDAGSRYENDDNNGVAHFLEHMAFKGTSKRSQTDLELEVENMGAHLNAYTSREQTVFYAKCLSKDVPKAIEILSDIIQNSKLDLELEVENMGAHLNAYTSREQTVFYAKCLSKDVPKAIEILSDIIQNSKLGEVEIERERGVILREMQEVETNLQEVVFDHLHSTAYQGTSLGRTILGPTKNIKSLTRQDLLDYVSSHYKSPRIVLSGAGGVNHEELVKLAGQHLGGLSTSYEQEIPSLLSPCRFTGSEIRVRDDSMPLAHVAVAVEGAGWTDSDNIPLMVANTLVGAWDRSQGGGVNNASHLSAAAAESNFAHSFQSFNTCYKDTGLWGIYWVCDPLMCELMDRLSQEMLFNVQSEWMRLCTTVTEAEVARARNLLKTNMLLQLDGTTPVCEDIGRQMLCYNRRIPLHELEARIESVSAKDVRDVAMKYIYDRCPAVAAVGPVENLPDYNRIRSSMYWLRL</sequence>
<dbReference type="Gene3D" id="3.30.830.10">
    <property type="entry name" value="Metalloenzyme, LuxS/M16 peptidase-like"/>
    <property type="match status" value="3"/>
</dbReference>
<evidence type="ECO:0000256" key="5">
    <source>
        <dbReference type="ARBA" id="ARBA00022801"/>
    </source>
</evidence>
<keyword evidence="4" id="KW-0479">Metal-binding</keyword>
<dbReference type="GO" id="GO:0004222">
    <property type="term" value="F:metalloendopeptidase activity"/>
    <property type="evidence" value="ECO:0007669"/>
    <property type="project" value="InterPro"/>
</dbReference>
<keyword evidence="6" id="KW-0862">Zinc</keyword>
<feature type="domain" description="Peptidase M16 N-terminal" evidence="10">
    <location>
        <begin position="152"/>
        <end position="247"/>
    </location>
</feature>
<protein>
    <recommendedName>
        <fullName evidence="13">Mitochondrial-processing peptidase subunit beta</fullName>
    </recommendedName>
</protein>
<evidence type="ECO:0000256" key="4">
    <source>
        <dbReference type="ARBA" id="ARBA00022723"/>
    </source>
</evidence>
<evidence type="ECO:0000259" key="10">
    <source>
        <dbReference type="Pfam" id="PF00675"/>
    </source>
</evidence>
<keyword evidence="8" id="KW-0496">Mitochondrion</keyword>
<dbReference type="GO" id="GO:0046872">
    <property type="term" value="F:metal ion binding"/>
    <property type="evidence" value="ECO:0007669"/>
    <property type="project" value="UniProtKB-KW"/>
</dbReference>
<organism evidence="12">
    <name type="scientific">Timema poppense</name>
    <name type="common">Walking stick</name>
    <dbReference type="NCBI Taxonomy" id="170557"/>
    <lineage>
        <taxon>Eukaryota</taxon>
        <taxon>Metazoa</taxon>
        <taxon>Ecdysozoa</taxon>
        <taxon>Arthropoda</taxon>
        <taxon>Hexapoda</taxon>
        <taxon>Insecta</taxon>
        <taxon>Pterygota</taxon>
        <taxon>Neoptera</taxon>
        <taxon>Polyneoptera</taxon>
        <taxon>Phasmatodea</taxon>
        <taxon>Timematodea</taxon>
        <taxon>Timematoidea</taxon>
        <taxon>Timematidae</taxon>
        <taxon>Timema</taxon>
    </lineage>
</organism>
<dbReference type="InterPro" id="IPR001431">
    <property type="entry name" value="Pept_M16_Zn_BS"/>
</dbReference>
<evidence type="ECO:0000259" key="11">
    <source>
        <dbReference type="Pfam" id="PF05193"/>
    </source>
</evidence>
<keyword evidence="7" id="KW-0482">Metalloprotease</keyword>
<reference evidence="12" key="1">
    <citation type="submission" date="2020-11" db="EMBL/GenBank/DDBJ databases">
        <authorList>
            <person name="Tran Van P."/>
        </authorList>
    </citation>
    <scope>NUCLEOTIDE SEQUENCE</scope>
</reference>
<dbReference type="InterPro" id="IPR011249">
    <property type="entry name" value="Metalloenz_LuxS/M16"/>
</dbReference>
<dbReference type="AlphaFoldDB" id="A0A7R9DB62"/>
<accession>A0A7R9DB62</accession>
<dbReference type="PANTHER" id="PTHR11851:SF149">
    <property type="entry name" value="GH01077P"/>
    <property type="match status" value="1"/>
</dbReference>
<evidence type="ECO:0000256" key="9">
    <source>
        <dbReference type="RuleBase" id="RU004447"/>
    </source>
</evidence>
<dbReference type="PANTHER" id="PTHR11851">
    <property type="entry name" value="METALLOPROTEASE"/>
    <property type="match status" value="1"/>
</dbReference>
<evidence type="ECO:0000256" key="3">
    <source>
        <dbReference type="ARBA" id="ARBA00022670"/>
    </source>
</evidence>
<keyword evidence="5" id="KW-0378">Hydrolase</keyword>
<comment type="cofactor">
    <cofactor evidence="1">
        <name>Zn(2+)</name>
        <dbReference type="ChEBI" id="CHEBI:29105"/>
    </cofactor>
</comment>
<keyword evidence="3" id="KW-0645">Protease</keyword>
<dbReference type="Pfam" id="PF05193">
    <property type="entry name" value="Peptidase_M16_C"/>
    <property type="match status" value="1"/>
</dbReference>